<dbReference type="OrthoDB" id="9757546at2"/>
<name>A0A6N7Q145_9BACT</name>
<evidence type="ECO:0000256" key="1">
    <source>
        <dbReference type="ARBA" id="ARBA00022723"/>
    </source>
</evidence>
<keyword evidence="2" id="KW-0560">Oxidoreductase</keyword>
<dbReference type="InterPro" id="IPR002355">
    <property type="entry name" value="Cu_oxidase_Cu_BS"/>
</dbReference>
<dbReference type="InterPro" id="IPR008972">
    <property type="entry name" value="Cupredoxin"/>
</dbReference>
<organism evidence="6 7">
    <name type="scientific">Polyangium spumosum</name>
    <dbReference type="NCBI Taxonomy" id="889282"/>
    <lineage>
        <taxon>Bacteria</taxon>
        <taxon>Pseudomonadati</taxon>
        <taxon>Myxococcota</taxon>
        <taxon>Polyangia</taxon>
        <taxon>Polyangiales</taxon>
        <taxon>Polyangiaceae</taxon>
        <taxon>Polyangium</taxon>
    </lineage>
</organism>
<evidence type="ECO:0000259" key="5">
    <source>
        <dbReference type="Pfam" id="PF07732"/>
    </source>
</evidence>
<gene>
    <name evidence="6" type="ORF">GF068_22625</name>
</gene>
<dbReference type="GO" id="GO:0016491">
    <property type="term" value="F:oxidoreductase activity"/>
    <property type="evidence" value="ECO:0007669"/>
    <property type="project" value="UniProtKB-KW"/>
</dbReference>
<dbReference type="Proteomes" id="UP000440224">
    <property type="component" value="Unassembled WGS sequence"/>
</dbReference>
<evidence type="ECO:0000256" key="3">
    <source>
        <dbReference type="SAM" id="MobiDB-lite"/>
    </source>
</evidence>
<dbReference type="PROSITE" id="PS00079">
    <property type="entry name" value="MULTICOPPER_OXIDASE1"/>
    <property type="match status" value="1"/>
</dbReference>
<dbReference type="InterPro" id="IPR045087">
    <property type="entry name" value="Cu-oxidase_fam"/>
</dbReference>
<feature type="domain" description="Plastocyanin-like" evidence="5">
    <location>
        <begin position="213"/>
        <end position="298"/>
    </location>
</feature>
<feature type="region of interest" description="Disordered" evidence="3">
    <location>
        <begin position="184"/>
        <end position="216"/>
    </location>
</feature>
<proteinExistence type="predicted"/>
<evidence type="ECO:0000313" key="7">
    <source>
        <dbReference type="Proteomes" id="UP000440224"/>
    </source>
</evidence>
<dbReference type="GO" id="GO:0005507">
    <property type="term" value="F:copper ion binding"/>
    <property type="evidence" value="ECO:0007669"/>
    <property type="project" value="InterPro"/>
</dbReference>
<sequence length="699" mass="75523">MPGTTGAVVSRLHRVLWFQVRPRPSPVLPADRRRTRGPYMHDENRHDKRSSGLAISLDRRGFLRLGATLGAGLLLPDTLGCGDDPVLPPPPNLAVAPELFQPAWVRSQGRLLDIEVTITATQVTVGSYTFMTRAYTDVTVKQGTASFENGAYSGAIPGPTLLVQPGDTIRFTLINNLPDDGSANDPADCGIMGGSSSSSSGGGGAHGHLPGHSNNTTNLHVHGLHVDPGPPGDDVLLEIPPGGSYIFVFDIPEGVGMPDGTLANHPAGTYWYHPHVHRSTAIQVFGGMAGAILIRDEANDDLDKLFSPDPQPGQGKEQLLVLGEFMLQTCNGTTRLATYNEIVTDAAGTVDFFHINGQVNPILRMRPSEVQRHRLIHAGFHLPVDVVYVRVPDDQVDPATSLPKAGYTPFDYDCPAKKFDPAEHAAFEAAKNALRAQSVPYVQVATDGVTYAEPLPMPMANAVSEVEYLVGPGARVDILARFDAGTYQMVTLGYDLGFACSTPQVLATIVVEGEPDTSIQIPTSMKTPALYPSFDDPMKPGNQITNTRTLEFKVAVDPGADSTAGYHFTIDGKEFCEGRVDQCVALGAVEEWTINNVQEMASLHPFHIHVNSFLVTSINGKAPAHPMWRDTIFLPKEGYDMNGFAGTLTFRSRFLHYTGSYVLHCHMLQHEDIGMMQIVQVEADAACTPPVVMMCPPPP</sequence>
<dbReference type="EMBL" id="WJIE01000006">
    <property type="protein sequence ID" value="MRG94691.1"/>
    <property type="molecule type" value="Genomic_DNA"/>
</dbReference>
<dbReference type="AlphaFoldDB" id="A0A6N7Q145"/>
<dbReference type="SUPFAM" id="SSF49503">
    <property type="entry name" value="Cupredoxins"/>
    <property type="match status" value="2"/>
</dbReference>
<dbReference type="InterPro" id="IPR011707">
    <property type="entry name" value="Cu-oxidase-like_N"/>
</dbReference>
<reference evidence="6 7" key="1">
    <citation type="submission" date="2019-10" db="EMBL/GenBank/DDBJ databases">
        <title>A soil myxobacterium in the family Polyangiaceae.</title>
        <authorList>
            <person name="Li Y."/>
            <person name="Wang J."/>
        </authorList>
    </citation>
    <scope>NUCLEOTIDE SEQUENCE [LARGE SCALE GENOMIC DNA]</scope>
    <source>
        <strain evidence="6 7">DSM 14734</strain>
    </source>
</reference>
<evidence type="ECO:0000313" key="6">
    <source>
        <dbReference type="EMBL" id="MRG94691.1"/>
    </source>
</evidence>
<dbReference type="PANTHER" id="PTHR11709">
    <property type="entry name" value="MULTI-COPPER OXIDASE"/>
    <property type="match status" value="1"/>
</dbReference>
<protein>
    <submittedName>
        <fullName evidence="6">Multicopper oxidase domain-containing protein</fullName>
    </submittedName>
</protein>
<dbReference type="InterPro" id="IPR011706">
    <property type="entry name" value="Cu-oxidase_C"/>
</dbReference>
<accession>A0A6N7Q145</accession>
<keyword evidence="7" id="KW-1185">Reference proteome</keyword>
<dbReference type="PROSITE" id="PS00080">
    <property type="entry name" value="MULTICOPPER_OXIDASE2"/>
    <property type="match status" value="1"/>
</dbReference>
<keyword evidence="1" id="KW-0479">Metal-binding</keyword>
<evidence type="ECO:0000259" key="4">
    <source>
        <dbReference type="Pfam" id="PF07731"/>
    </source>
</evidence>
<dbReference type="CDD" id="cd13900">
    <property type="entry name" value="CuRO_3_Tth-MCO_like"/>
    <property type="match status" value="1"/>
</dbReference>
<dbReference type="InterPro" id="IPR033138">
    <property type="entry name" value="Cu_oxidase_CS"/>
</dbReference>
<dbReference type="Pfam" id="PF07731">
    <property type="entry name" value="Cu-oxidase_2"/>
    <property type="match status" value="1"/>
</dbReference>
<dbReference type="CDD" id="cd13853">
    <property type="entry name" value="CuRO_1_Tth-MCO_like"/>
    <property type="match status" value="1"/>
</dbReference>
<feature type="domain" description="Plastocyanin-like" evidence="4">
    <location>
        <begin position="566"/>
        <end position="682"/>
    </location>
</feature>
<evidence type="ECO:0000256" key="2">
    <source>
        <dbReference type="ARBA" id="ARBA00023002"/>
    </source>
</evidence>
<dbReference type="Pfam" id="PF07732">
    <property type="entry name" value="Cu-oxidase_3"/>
    <property type="match status" value="1"/>
</dbReference>
<feature type="region of interest" description="Disordered" evidence="3">
    <location>
        <begin position="28"/>
        <end position="47"/>
    </location>
</feature>
<dbReference type="Gene3D" id="2.60.40.420">
    <property type="entry name" value="Cupredoxins - blue copper proteins"/>
    <property type="match status" value="3"/>
</dbReference>
<dbReference type="PANTHER" id="PTHR11709:SF518">
    <property type="entry name" value="MULTICOPPER OXIDASE"/>
    <property type="match status" value="1"/>
</dbReference>
<comment type="caution">
    <text evidence="6">The sequence shown here is derived from an EMBL/GenBank/DDBJ whole genome shotgun (WGS) entry which is preliminary data.</text>
</comment>